<dbReference type="InterPro" id="IPR052372">
    <property type="entry name" value="YpjD/HemX"/>
</dbReference>
<keyword evidence="1" id="KW-1133">Transmembrane helix</keyword>
<name>A0ABS1DSP7_RUBGE</name>
<keyword evidence="1" id="KW-0812">Transmembrane</keyword>
<accession>A0ABS1DSP7</accession>
<dbReference type="PANTHER" id="PTHR38034">
    <property type="entry name" value="INNER MEMBRANE PROTEIN YPJD"/>
    <property type="match status" value="1"/>
</dbReference>
<feature type="transmembrane region" description="Helical" evidence="1">
    <location>
        <begin position="40"/>
        <end position="59"/>
    </location>
</feature>
<dbReference type="PANTHER" id="PTHR38034:SF1">
    <property type="entry name" value="INNER MEMBRANE PROTEIN YPJD"/>
    <property type="match status" value="1"/>
</dbReference>
<gene>
    <name evidence="3" type="ORF">CKO43_07465</name>
</gene>
<dbReference type="RefSeq" id="WP_200227436.1">
    <property type="nucleotide sequence ID" value="NZ_NRRT01000010.1"/>
</dbReference>
<evidence type="ECO:0000259" key="2">
    <source>
        <dbReference type="Pfam" id="PF01578"/>
    </source>
</evidence>
<protein>
    <submittedName>
        <fullName evidence="3">Cytochrome C assembly protein</fullName>
    </submittedName>
</protein>
<reference evidence="3" key="2">
    <citation type="journal article" date="2020" name="Microorganisms">
        <title>Osmotic Adaptation and Compatible Solute Biosynthesis of Phototrophic Bacteria as Revealed from Genome Analyses.</title>
        <authorList>
            <person name="Imhoff J.F."/>
            <person name="Rahn T."/>
            <person name="Kunzel S."/>
            <person name="Keller A."/>
            <person name="Neulinger S.C."/>
        </authorList>
    </citation>
    <scope>NUCLEOTIDE SEQUENCE</scope>
    <source>
        <strain evidence="3">IM 151</strain>
    </source>
</reference>
<feature type="transmembrane region" description="Helical" evidence="1">
    <location>
        <begin position="186"/>
        <end position="208"/>
    </location>
</feature>
<evidence type="ECO:0000256" key="1">
    <source>
        <dbReference type="SAM" id="Phobius"/>
    </source>
</evidence>
<feature type="transmembrane region" description="Helical" evidence="1">
    <location>
        <begin position="214"/>
        <end position="232"/>
    </location>
</feature>
<feature type="transmembrane region" description="Helical" evidence="1">
    <location>
        <begin position="132"/>
        <end position="154"/>
    </location>
</feature>
<keyword evidence="1" id="KW-0472">Membrane</keyword>
<feature type="transmembrane region" description="Helical" evidence="1">
    <location>
        <begin position="71"/>
        <end position="90"/>
    </location>
</feature>
<comment type="caution">
    <text evidence="3">The sequence shown here is derived from an EMBL/GenBank/DDBJ whole genome shotgun (WGS) entry which is preliminary data.</text>
</comment>
<feature type="domain" description="Cytochrome c assembly protein" evidence="2">
    <location>
        <begin position="77"/>
        <end position="266"/>
    </location>
</feature>
<dbReference type="InterPro" id="IPR002541">
    <property type="entry name" value="Cyt_c_assembly"/>
</dbReference>
<feature type="transmembrane region" description="Helical" evidence="1">
    <location>
        <begin position="12"/>
        <end position="33"/>
    </location>
</feature>
<feature type="transmembrane region" description="Helical" evidence="1">
    <location>
        <begin position="244"/>
        <end position="263"/>
    </location>
</feature>
<dbReference type="Proteomes" id="UP001041814">
    <property type="component" value="Unassembled WGS sequence"/>
</dbReference>
<reference evidence="3" key="1">
    <citation type="submission" date="2017-08" db="EMBL/GenBank/DDBJ databases">
        <authorList>
            <person name="Imhoff J.F."/>
            <person name="Rahn T."/>
            <person name="Kuenzel S."/>
            <person name="Neulinger S.C."/>
        </authorList>
    </citation>
    <scope>NUCLEOTIDE SEQUENCE</scope>
    <source>
        <strain evidence="3">IM 151</strain>
    </source>
</reference>
<evidence type="ECO:0000313" key="4">
    <source>
        <dbReference type="Proteomes" id="UP001041814"/>
    </source>
</evidence>
<keyword evidence="4" id="KW-1185">Reference proteome</keyword>
<organism evidence="3 4">
    <name type="scientific">Rubrivivax gelatinosus</name>
    <name type="common">Rhodocyclus gelatinosus</name>
    <name type="synonym">Rhodopseudomonas gelatinosa</name>
    <dbReference type="NCBI Taxonomy" id="28068"/>
    <lineage>
        <taxon>Bacteria</taxon>
        <taxon>Pseudomonadati</taxon>
        <taxon>Pseudomonadota</taxon>
        <taxon>Betaproteobacteria</taxon>
        <taxon>Burkholderiales</taxon>
        <taxon>Sphaerotilaceae</taxon>
        <taxon>Rubrivivax</taxon>
    </lineage>
</organism>
<feature type="transmembrane region" description="Helical" evidence="1">
    <location>
        <begin position="102"/>
        <end position="120"/>
    </location>
</feature>
<dbReference type="Pfam" id="PF01578">
    <property type="entry name" value="Cytochrom_C_asm"/>
    <property type="match status" value="1"/>
</dbReference>
<sequence>MILSSASPVVSGGLPLFVALVAIAGYAVAALPLAKSGRVWIAALHVGWLAHLAALVLDIGGIGQEIPGARVGFGPVLSLTVWLVMAVHTVENRFMPLPAVRRWLAVCGAIVVVMAALFPGEPHHYASPLAPLHFALGVGSYSLFGAAVVHAMMLDASERRLRARVDIENPRTGMPLLLLERLTFRFVEAGFSVLTATILLGALTSVGWRWDHKVVFSLMGWAVFAALLVGRHRQGWRGRQATRWVYVGAVLLLLAYAGSRFVFEVLLGRPPA</sequence>
<dbReference type="EMBL" id="NRRU01000021">
    <property type="protein sequence ID" value="MBK1712615.1"/>
    <property type="molecule type" value="Genomic_DNA"/>
</dbReference>
<proteinExistence type="predicted"/>
<evidence type="ECO:0000313" key="3">
    <source>
        <dbReference type="EMBL" id="MBK1712615.1"/>
    </source>
</evidence>